<gene>
    <name evidence="2" type="ORF">NP439_20190</name>
</gene>
<reference evidence="2" key="1">
    <citation type="submission" date="2022-07" db="EMBL/GenBank/DDBJ databases">
        <title>FELIX.</title>
        <authorList>
            <person name="Wan K.H."/>
            <person name="Park S."/>
            <person name="Lawrence Q."/>
            <person name="Eichenberger J.P."/>
            <person name="Booth B.W."/>
            <person name="Piaggio A.J."/>
            <person name="Chandler J.C."/>
            <person name="Franklin A.B."/>
            <person name="Celniker S.E."/>
        </authorList>
    </citation>
    <scope>NUCLEOTIDE SEQUENCE</scope>
    <source>
        <strain evidence="2">QA-1986 374</strain>
    </source>
</reference>
<evidence type="ECO:0000313" key="2">
    <source>
        <dbReference type="EMBL" id="UUI02333.1"/>
    </source>
</evidence>
<dbReference type="PROSITE" id="PS51186">
    <property type="entry name" value="GNAT"/>
    <property type="match status" value="1"/>
</dbReference>
<dbReference type="Pfam" id="PF13302">
    <property type="entry name" value="Acetyltransf_3"/>
    <property type="match status" value="1"/>
</dbReference>
<protein>
    <submittedName>
        <fullName evidence="2">GNAT family N-acetyltransferase</fullName>
    </submittedName>
</protein>
<dbReference type="Proteomes" id="UP001059773">
    <property type="component" value="Chromosome"/>
</dbReference>
<proteinExistence type="predicted"/>
<feature type="domain" description="N-acetyltransferase" evidence="1">
    <location>
        <begin position="8"/>
        <end position="150"/>
    </location>
</feature>
<dbReference type="InterPro" id="IPR016181">
    <property type="entry name" value="Acyl_CoA_acyltransferase"/>
</dbReference>
<dbReference type="PANTHER" id="PTHR43792:SF13">
    <property type="entry name" value="ACETYLTRANSFERASE"/>
    <property type="match status" value="1"/>
</dbReference>
<accession>A0ABY5JT34</accession>
<keyword evidence="3" id="KW-1185">Reference proteome</keyword>
<sequence length="154" mass="17852">MKFETERLMIIPCTEQTITPEIKEEYTCGPHIIRHLNALKEDPALLYWGVWLVKHKSTGNIVGDIGFKGKPDENKVVEIGYGFLETCWNKGYATEALTALIHWAIHTSEVHKMIAETHLDNPASMRVLEKINMQKREQTEAMLYWELDLKDINR</sequence>
<dbReference type="RefSeq" id="WP_256707571.1">
    <property type="nucleotide sequence ID" value="NZ_CP101914.1"/>
</dbReference>
<dbReference type="Gene3D" id="3.40.630.30">
    <property type="match status" value="1"/>
</dbReference>
<dbReference type="SUPFAM" id="SSF55729">
    <property type="entry name" value="Acyl-CoA N-acyltransferases (Nat)"/>
    <property type="match status" value="1"/>
</dbReference>
<dbReference type="InterPro" id="IPR051531">
    <property type="entry name" value="N-acetyltransferase"/>
</dbReference>
<dbReference type="PANTHER" id="PTHR43792">
    <property type="entry name" value="GNAT FAMILY, PUTATIVE (AFU_ORTHOLOGUE AFUA_3G00765)-RELATED-RELATED"/>
    <property type="match status" value="1"/>
</dbReference>
<evidence type="ECO:0000313" key="3">
    <source>
        <dbReference type="Proteomes" id="UP001059773"/>
    </source>
</evidence>
<dbReference type="InterPro" id="IPR000182">
    <property type="entry name" value="GNAT_dom"/>
</dbReference>
<evidence type="ECO:0000259" key="1">
    <source>
        <dbReference type="PROSITE" id="PS51186"/>
    </source>
</evidence>
<name>A0ABY5JT34_9BACI</name>
<organism evidence="2 3">
    <name type="scientific">Oceanobacillus jeddahense</name>
    <dbReference type="NCBI Taxonomy" id="1462527"/>
    <lineage>
        <taxon>Bacteria</taxon>
        <taxon>Bacillati</taxon>
        <taxon>Bacillota</taxon>
        <taxon>Bacilli</taxon>
        <taxon>Bacillales</taxon>
        <taxon>Bacillaceae</taxon>
        <taxon>Oceanobacillus</taxon>
    </lineage>
</organism>
<dbReference type="EMBL" id="CP101914">
    <property type="protein sequence ID" value="UUI02333.1"/>
    <property type="molecule type" value="Genomic_DNA"/>
</dbReference>